<feature type="transmembrane region" description="Helical" evidence="5">
    <location>
        <begin position="381"/>
        <end position="405"/>
    </location>
</feature>
<feature type="transmembrane region" description="Helical" evidence="5">
    <location>
        <begin position="443"/>
        <end position="464"/>
    </location>
</feature>
<keyword evidence="8" id="KW-1185">Reference proteome</keyword>
<dbReference type="PROSITE" id="PS50850">
    <property type="entry name" value="MFS"/>
    <property type="match status" value="1"/>
</dbReference>
<sequence>MDQGMWFNGTNIRTNTVPSAAMSTHVNSREMSTNDLPSKIPNAGLVRQISSAILVSTMTIYAGMVVGWISPVSIALRSHDSPVGIMDKIDIAILATCANYFEIFGSLFYGFLAKNYGRKIGLLCVGIPSAVGGVFLTFATSRATLFVGRITTGFASIGGINLAPMYVSETVHESIRGMLMSSWTFQAGVLLSYTFGKLLSYQGFNSIMIAIPALTSMMVIWLPETPYFLAVQGRHEDALKAILWFRNNDERIARLEMENIKPRDEKTLTLLQTLRTSVTRKALLISVTAVALQTLSGIHGILNYAAIIFEEAGSPFSPEDSSILVGILIVVSSLISTVVIDKIGRKPLLYASFTLCGITMAVLSAFLYLRKIGLDVGHLGWVPVASIGTFVSAYGLGLGVVPSILTNEIAPVSIKPVVSSLVGASAMVLVILVVQSFPFLDDYLGLYSCFTLPAIFNFIGILFTRCLVPETKGKTLTEIANELGRKGKANVVESKPEEDPMI</sequence>
<reference evidence="7 8" key="1">
    <citation type="submission" date="2023-09" db="EMBL/GenBank/DDBJ databases">
        <title>Nesidiocoris tenuis whole genome shotgun sequence.</title>
        <authorList>
            <person name="Shibata T."/>
            <person name="Shimoda M."/>
            <person name="Kobayashi T."/>
            <person name="Uehara T."/>
        </authorList>
    </citation>
    <scope>NUCLEOTIDE SEQUENCE [LARGE SCALE GENOMIC DNA]</scope>
    <source>
        <strain evidence="7 8">Japan</strain>
    </source>
</reference>
<feature type="transmembrane region" description="Helical" evidence="5">
    <location>
        <begin position="282"/>
        <end position="309"/>
    </location>
</feature>
<dbReference type="Proteomes" id="UP001307889">
    <property type="component" value="Chromosome 15"/>
</dbReference>
<evidence type="ECO:0000313" key="7">
    <source>
        <dbReference type="EMBL" id="BET03285.1"/>
    </source>
</evidence>
<feature type="domain" description="Major facilitator superfamily (MFS) profile" evidence="6">
    <location>
        <begin position="51"/>
        <end position="472"/>
    </location>
</feature>
<organism evidence="7 8">
    <name type="scientific">Nesidiocoris tenuis</name>
    <dbReference type="NCBI Taxonomy" id="355587"/>
    <lineage>
        <taxon>Eukaryota</taxon>
        <taxon>Metazoa</taxon>
        <taxon>Ecdysozoa</taxon>
        <taxon>Arthropoda</taxon>
        <taxon>Hexapoda</taxon>
        <taxon>Insecta</taxon>
        <taxon>Pterygota</taxon>
        <taxon>Neoptera</taxon>
        <taxon>Paraneoptera</taxon>
        <taxon>Hemiptera</taxon>
        <taxon>Heteroptera</taxon>
        <taxon>Panheteroptera</taxon>
        <taxon>Cimicomorpha</taxon>
        <taxon>Miridae</taxon>
        <taxon>Dicyphina</taxon>
        <taxon>Nesidiocoris</taxon>
    </lineage>
</organism>
<dbReference type="InterPro" id="IPR005828">
    <property type="entry name" value="MFS_sugar_transport-like"/>
</dbReference>
<feature type="transmembrane region" description="Helical" evidence="5">
    <location>
        <begin position="179"/>
        <end position="196"/>
    </location>
</feature>
<keyword evidence="3 5" id="KW-1133">Transmembrane helix</keyword>
<comment type="subcellular location">
    <subcellularLocation>
        <location evidence="1">Membrane</location>
        <topology evidence="1">Multi-pass membrane protein</topology>
    </subcellularLocation>
</comment>
<dbReference type="Pfam" id="PF00083">
    <property type="entry name" value="Sugar_tr"/>
    <property type="match status" value="1"/>
</dbReference>
<evidence type="ECO:0000256" key="5">
    <source>
        <dbReference type="SAM" id="Phobius"/>
    </source>
</evidence>
<evidence type="ECO:0000313" key="8">
    <source>
        <dbReference type="Proteomes" id="UP001307889"/>
    </source>
</evidence>
<feature type="transmembrane region" description="Helical" evidence="5">
    <location>
        <begin position="202"/>
        <end position="222"/>
    </location>
</feature>
<keyword evidence="7" id="KW-0813">Transport</keyword>
<proteinExistence type="predicted"/>
<dbReference type="InterPro" id="IPR036259">
    <property type="entry name" value="MFS_trans_sf"/>
</dbReference>
<dbReference type="InterPro" id="IPR020846">
    <property type="entry name" value="MFS_dom"/>
</dbReference>
<accession>A0ABN7BFY7</accession>
<evidence type="ECO:0000256" key="1">
    <source>
        <dbReference type="ARBA" id="ARBA00004141"/>
    </source>
</evidence>
<feature type="transmembrane region" description="Helical" evidence="5">
    <location>
        <begin position="49"/>
        <end position="71"/>
    </location>
</feature>
<evidence type="ECO:0000256" key="2">
    <source>
        <dbReference type="ARBA" id="ARBA00022692"/>
    </source>
</evidence>
<name>A0ABN7BFY7_9HEMI</name>
<feature type="transmembrane region" description="Helical" evidence="5">
    <location>
        <begin position="146"/>
        <end position="167"/>
    </location>
</feature>
<feature type="transmembrane region" description="Helical" evidence="5">
    <location>
        <begin position="120"/>
        <end position="140"/>
    </location>
</feature>
<protein>
    <submittedName>
        <fullName evidence="7">Sugar transporter</fullName>
    </submittedName>
</protein>
<dbReference type="PANTHER" id="PTHR48021">
    <property type="match status" value="1"/>
</dbReference>
<feature type="transmembrane region" description="Helical" evidence="5">
    <location>
        <begin position="347"/>
        <end position="369"/>
    </location>
</feature>
<dbReference type="SUPFAM" id="SSF103473">
    <property type="entry name" value="MFS general substrate transporter"/>
    <property type="match status" value="1"/>
</dbReference>
<evidence type="ECO:0000256" key="4">
    <source>
        <dbReference type="ARBA" id="ARBA00023136"/>
    </source>
</evidence>
<dbReference type="Gene3D" id="1.20.1250.20">
    <property type="entry name" value="MFS general substrate transporter like domains"/>
    <property type="match status" value="1"/>
</dbReference>
<keyword evidence="4 5" id="KW-0472">Membrane</keyword>
<feature type="transmembrane region" description="Helical" evidence="5">
    <location>
        <begin position="417"/>
        <end position="437"/>
    </location>
</feature>
<dbReference type="InterPro" id="IPR050549">
    <property type="entry name" value="MFS_Trehalose_Transporter"/>
</dbReference>
<keyword evidence="2 5" id="KW-0812">Transmembrane</keyword>
<evidence type="ECO:0000256" key="3">
    <source>
        <dbReference type="ARBA" id="ARBA00022989"/>
    </source>
</evidence>
<dbReference type="PANTHER" id="PTHR48021:SF1">
    <property type="entry name" value="GH07001P-RELATED"/>
    <property type="match status" value="1"/>
</dbReference>
<feature type="transmembrane region" description="Helical" evidence="5">
    <location>
        <begin position="321"/>
        <end position="340"/>
    </location>
</feature>
<keyword evidence="7" id="KW-0762">Sugar transport</keyword>
<gene>
    <name evidence="7" type="ORF">NTJ_16104</name>
</gene>
<feature type="transmembrane region" description="Helical" evidence="5">
    <location>
        <begin position="91"/>
        <end position="113"/>
    </location>
</feature>
<dbReference type="EMBL" id="AP028923">
    <property type="protein sequence ID" value="BET03285.1"/>
    <property type="molecule type" value="Genomic_DNA"/>
</dbReference>
<evidence type="ECO:0000259" key="6">
    <source>
        <dbReference type="PROSITE" id="PS50850"/>
    </source>
</evidence>